<name>I7ZA45_9GAMM</name>
<evidence type="ECO:0000313" key="4">
    <source>
        <dbReference type="Proteomes" id="UP000003704"/>
    </source>
</evidence>
<evidence type="ECO:0000256" key="1">
    <source>
        <dbReference type="SAM" id="MobiDB-lite"/>
    </source>
</evidence>
<feature type="region of interest" description="Disordered" evidence="1">
    <location>
        <begin position="278"/>
        <end position="299"/>
    </location>
</feature>
<dbReference type="OrthoDB" id="9811471at2"/>
<dbReference type="InterPro" id="IPR036928">
    <property type="entry name" value="AS_sf"/>
</dbReference>
<dbReference type="SUPFAM" id="SSF75304">
    <property type="entry name" value="Amidase signature (AS) enzymes"/>
    <property type="match status" value="1"/>
</dbReference>
<evidence type="ECO:0000259" key="2">
    <source>
        <dbReference type="Pfam" id="PF01425"/>
    </source>
</evidence>
<dbReference type="PANTHER" id="PTHR42678">
    <property type="entry name" value="AMIDASE"/>
    <property type="match status" value="1"/>
</dbReference>
<dbReference type="EMBL" id="AKGD01000003">
    <property type="protein sequence ID" value="EIT68512.1"/>
    <property type="molecule type" value="Genomic_DNA"/>
</dbReference>
<dbReference type="AlphaFoldDB" id="I7ZA45"/>
<feature type="region of interest" description="Disordered" evidence="1">
    <location>
        <begin position="1"/>
        <end position="31"/>
    </location>
</feature>
<comment type="caution">
    <text evidence="3">The sequence shown here is derived from an EMBL/GenBank/DDBJ whole genome shotgun (WGS) entry which is preliminary data.</text>
</comment>
<evidence type="ECO:0000313" key="3">
    <source>
        <dbReference type="EMBL" id="EIT68512.1"/>
    </source>
</evidence>
<reference evidence="3 4" key="1">
    <citation type="journal article" date="2012" name="J. Bacteriol.">
        <title>Genome Sequence of n-Alkane-Degrading Hydrocarboniphaga effusa Strain AP103T (ATCC BAA-332T).</title>
        <authorList>
            <person name="Chang H.K."/>
            <person name="Zylstra G.J."/>
            <person name="Chae J.C."/>
        </authorList>
    </citation>
    <scope>NUCLEOTIDE SEQUENCE [LARGE SCALE GENOMIC DNA]</scope>
    <source>
        <strain evidence="3 4">AP103</strain>
    </source>
</reference>
<dbReference type="STRING" id="1172194.WQQ_37070"/>
<feature type="domain" description="Amidase" evidence="2">
    <location>
        <begin position="198"/>
        <end position="492"/>
    </location>
</feature>
<keyword evidence="4" id="KW-1185">Reference proteome</keyword>
<gene>
    <name evidence="3" type="ORF">WQQ_37070</name>
</gene>
<dbReference type="InterPro" id="IPR023631">
    <property type="entry name" value="Amidase_dom"/>
</dbReference>
<organism evidence="3 4">
    <name type="scientific">Hydrocarboniphaga effusa AP103</name>
    <dbReference type="NCBI Taxonomy" id="1172194"/>
    <lineage>
        <taxon>Bacteria</taxon>
        <taxon>Pseudomonadati</taxon>
        <taxon>Pseudomonadota</taxon>
        <taxon>Gammaproteobacteria</taxon>
        <taxon>Nevskiales</taxon>
        <taxon>Nevskiaceae</taxon>
        <taxon>Hydrocarboniphaga</taxon>
    </lineage>
</organism>
<proteinExistence type="predicted"/>
<dbReference type="Pfam" id="PF01425">
    <property type="entry name" value="Amidase"/>
    <property type="match status" value="1"/>
</dbReference>
<protein>
    <recommendedName>
        <fullName evidence="2">Amidase domain-containing protein</fullName>
    </recommendedName>
</protein>
<dbReference type="Gene3D" id="3.90.1300.10">
    <property type="entry name" value="Amidase signature (AS) domain"/>
    <property type="match status" value="3"/>
</dbReference>
<dbReference type="RefSeq" id="WP_007186642.1">
    <property type="nucleotide sequence ID" value="NZ_AKGD01000003.1"/>
</dbReference>
<dbReference type="Proteomes" id="UP000003704">
    <property type="component" value="Unassembled WGS sequence"/>
</dbReference>
<sequence length="773" mass="82982">MVLVLSAASCGKPQAPESAAHAPETESGGINATPKQFHVEEATIASIHAAIQSGETTCQQVVQAYIDRARAYNGVCTALVTADGADIPAATGMVRAGSALRFPTHTVKASTVLPDLDQYKGLPLDYGRMEPTVSDPSVMAQMGLRVGIPNAGQVNALETINIRGERSVTCKGKFDAHPSTGPLPAGAPAACEEFRKQPDALERAAELDAQYGSKPDLARLPMYCITTAVKDVYDTRDMRSTANNDVNFAMDAPPFDSTIIARLRAKGAIIYAKSQAHEFNGGPGDPGGASKPRTNMVSGGQAFGSWGGQSCNPYDTERVTRGSSGGSGAAVGANLVTVGICEQSGMSCQGPASRNGVTTLLTTKGLLPDNGGIGYQWFNDRAGIHARTLADAVLVLDAARDDAQGYYDTRDPFTALPKALIPEQPYAKSVIDDAGLGREAKPLKGLRIAILREHMVRKTANHEAISEQIDREIKTVLRDRLGAELVETVTPDYPDDAEIDNLRYGFSDALSEILPRLMPEIFSRRDAKGALVFAVPGWDVTSYDYLLKLSRREAPLTRAVNIVNFANFGAEPCHSALCADLAFDVDRYLAERGDARIKDWAAWTANAKFREDESRAGAENWVNFKGHFADGKSDRLARSYIARLALERVMRENHIDAFVHPENTVPTPKILGPNVGAISLDGITPFFQVPRIAVPAGATEVVVEPQYALDDDARDYISVLKPGTPRSRLPHPMPISITFFAGQGAEPVLIRIGTAYESATHHRFAPPGFGAVD</sequence>
<accession>I7ZA45</accession>
<dbReference type="PANTHER" id="PTHR42678:SF34">
    <property type="entry name" value="OS04G0183300 PROTEIN"/>
    <property type="match status" value="1"/>
</dbReference>